<dbReference type="OrthoDB" id="3222645at2759"/>
<feature type="compositionally biased region" description="Basic and acidic residues" evidence="2">
    <location>
        <begin position="16"/>
        <end position="27"/>
    </location>
</feature>
<organism evidence="4">
    <name type="scientific">Schizophyllum commune (strain H4-8 / FGSC 9210)</name>
    <name type="common">Split gill fungus</name>
    <dbReference type="NCBI Taxonomy" id="578458"/>
    <lineage>
        <taxon>Eukaryota</taxon>
        <taxon>Fungi</taxon>
        <taxon>Dikarya</taxon>
        <taxon>Basidiomycota</taxon>
        <taxon>Agaricomycotina</taxon>
        <taxon>Agaricomycetes</taxon>
        <taxon>Agaricomycetidae</taxon>
        <taxon>Agaricales</taxon>
        <taxon>Schizophyllaceae</taxon>
        <taxon>Schizophyllum</taxon>
    </lineage>
</organism>
<feature type="coiled-coil region" evidence="1">
    <location>
        <begin position="55"/>
        <end position="110"/>
    </location>
</feature>
<dbReference type="AlphaFoldDB" id="D8PYA2"/>
<dbReference type="Proteomes" id="UP000007431">
    <property type="component" value="Unassembled WGS sequence"/>
</dbReference>
<keyword evidence="4" id="KW-1185">Reference proteome</keyword>
<evidence type="ECO:0000256" key="2">
    <source>
        <dbReference type="SAM" id="MobiDB-lite"/>
    </source>
</evidence>
<accession>D8PYA2</accession>
<protein>
    <submittedName>
        <fullName evidence="3">Uncharacterized protein</fullName>
    </submittedName>
</protein>
<dbReference type="VEuPathDB" id="FungiDB:SCHCODRAFT_02570849"/>
<dbReference type="eggNOG" id="ENOG502SSCY">
    <property type="taxonomic scope" value="Eukaryota"/>
</dbReference>
<gene>
    <name evidence="3" type="ORF">SCHCODRAFT_233806</name>
</gene>
<evidence type="ECO:0000256" key="1">
    <source>
        <dbReference type="SAM" id="Coils"/>
    </source>
</evidence>
<keyword evidence="1" id="KW-0175">Coiled coil</keyword>
<proteinExistence type="predicted"/>
<feature type="region of interest" description="Disordered" evidence="2">
    <location>
        <begin position="16"/>
        <end position="39"/>
    </location>
</feature>
<dbReference type="STRING" id="578458.D8PYA2"/>
<name>D8PYA2_SCHCM</name>
<dbReference type="OMA" id="CEMEPVY"/>
<dbReference type="RefSeq" id="XP_003034117.1">
    <property type="nucleotide sequence ID" value="XM_003034071.1"/>
</dbReference>
<evidence type="ECO:0000313" key="3">
    <source>
        <dbReference type="EMBL" id="EFI99214.1"/>
    </source>
</evidence>
<dbReference type="HOGENOM" id="CLU_733955_0_0_1"/>
<sequence>MTERIIADAAVIDNHRDLRPEEVAPDRRSRRSQTSAAIAANDAGAQTGRALAAIRREASAQYEQVASMNSALREENTSLRNEAQRLTVALQSAEVERDSADRELGRARQLLQARTEELAAIQSVLGRVDQLSERDVVRKVEELNEEVFQLSALMADSLEPSASDRQDRERVSEAKDAVFDRLGEVVYGALKVNDDALRQAAVQVALQATAAKWSGSVVGRWSLGAEGYAAAARWKSVTRQSIREAERVTDQALKDGLHATMQTVLDASGYKISGEQINGSTDASAINEAVEAVVRLSTALRGDISAITSTELEIRLSRPGDLYDDTVMEADEESRCGSPVACGVSLGIARTSRGSETRALLKSKVVLVSAFASPRDN</sequence>
<dbReference type="EMBL" id="GL377304">
    <property type="protein sequence ID" value="EFI99214.1"/>
    <property type="molecule type" value="Genomic_DNA"/>
</dbReference>
<dbReference type="KEGG" id="scm:SCHCO_02570849"/>
<dbReference type="GeneID" id="9596988"/>
<dbReference type="InParanoid" id="D8PYA2"/>
<evidence type="ECO:0000313" key="4">
    <source>
        <dbReference type="Proteomes" id="UP000007431"/>
    </source>
</evidence>
<reference evidence="3 4" key="1">
    <citation type="journal article" date="2010" name="Nat. Biotechnol.">
        <title>Genome sequence of the model mushroom Schizophyllum commune.</title>
        <authorList>
            <person name="Ohm R.A."/>
            <person name="de Jong J.F."/>
            <person name="Lugones L.G."/>
            <person name="Aerts A."/>
            <person name="Kothe E."/>
            <person name="Stajich J.E."/>
            <person name="de Vries R.P."/>
            <person name="Record E."/>
            <person name="Levasseur A."/>
            <person name="Baker S.E."/>
            <person name="Bartholomew K.A."/>
            <person name="Coutinho P.M."/>
            <person name="Erdmann S."/>
            <person name="Fowler T.J."/>
            <person name="Gathman A.C."/>
            <person name="Lombard V."/>
            <person name="Henrissat B."/>
            <person name="Knabe N."/>
            <person name="Kuees U."/>
            <person name="Lilly W.W."/>
            <person name="Lindquist E."/>
            <person name="Lucas S."/>
            <person name="Magnuson J.K."/>
            <person name="Piumi F."/>
            <person name="Raudaskoski M."/>
            <person name="Salamov A."/>
            <person name="Schmutz J."/>
            <person name="Schwarze F.W.M.R."/>
            <person name="vanKuyk P.A."/>
            <person name="Horton J.S."/>
            <person name="Grigoriev I.V."/>
            <person name="Woesten H.A.B."/>
        </authorList>
    </citation>
    <scope>NUCLEOTIDE SEQUENCE [LARGE SCALE GENOMIC DNA]</scope>
    <source>
        <strain evidence="4">H4-8 / FGSC 9210</strain>
    </source>
</reference>